<keyword evidence="1" id="KW-1133">Transmembrane helix</keyword>
<comment type="caution">
    <text evidence="2">The sequence shown here is derived from an EMBL/GenBank/DDBJ whole genome shotgun (WGS) entry which is preliminary data.</text>
</comment>
<keyword evidence="1" id="KW-0472">Membrane</keyword>
<dbReference type="EMBL" id="JARKIE010000033">
    <property type="protein sequence ID" value="KAJ7696796.1"/>
    <property type="molecule type" value="Genomic_DNA"/>
</dbReference>
<dbReference type="AlphaFoldDB" id="A0AAD7GIQ8"/>
<keyword evidence="1" id="KW-0812">Transmembrane</keyword>
<evidence type="ECO:0000256" key="1">
    <source>
        <dbReference type="SAM" id="Phobius"/>
    </source>
</evidence>
<accession>A0AAD7GIQ8</accession>
<sequence>MTSTLVAELGRASSSFLLGLRPVRRFDGLTARRDGFRSVRQATRSGLETDGYRTKRPVDGCFVGAAMQSCMPPSLVKYDPRAPNKLLPAWGILFASCPEAVAVNRLYWFIINLALFLFAWGLVLYACGHQLEIYNHECPHELGYTMGYFSMTAGSAMVFTGSHADPSRVAFPSLFPVPYHSFMTSTNTKPSGWPVKFNLFSRDTQQTASTADLPPFLNRLRAPTHSSGSVVAVEHIFSGGRNTIGLCRASLKLETIRMLMFVKARLHLEKEQARKLQESQHD</sequence>
<feature type="transmembrane region" description="Helical" evidence="1">
    <location>
        <begin position="106"/>
        <end position="127"/>
    </location>
</feature>
<dbReference type="Proteomes" id="UP001221757">
    <property type="component" value="Unassembled WGS sequence"/>
</dbReference>
<reference evidence="2" key="1">
    <citation type="submission" date="2023-03" db="EMBL/GenBank/DDBJ databases">
        <title>Massive genome expansion in bonnet fungi (Mycena s.s.) driven by repeated elements and novel gene families across ecological guilds.</title>
        <authorList>
            <consortium name="Lawrence Berkeley National Laboratory"/>
            <person name="Harder C.B."/>
            <person name="Miyauchi S."/>
            <person name="Viragh M."/>
            <person name="Kuo A."/>
            <person name="Thoen E."/>
            <person name="Andreopoulos B."/>
            <person name="Lu D."/>
            <person name="Skrede I."/>
            <person name="Drula E."/>
            <person name="Henrissat B."/>
            <person name="Morin E."/>
            <person name="Kohler A."/>
            <person name="Barry K."/>
            <person name="LaButti K."/>
            <person name="Morin E."/>
            <person name="Salamov A."/>
            <person name="Lipzen A."/>
            <person name="Mereny Z."/>
            <person name="Hegedus B."/>
            <person name="Baldrian P."/>
            <person name="Stursova M."/>
            <person name="Weitz H."/>
            <person name="Taylor A."/>
            <person name="Grigoriev I.V."/>
            <person name="Nagy L.G."/>
            <person name="Martin F."/>
            <person name="Kauserud H."/>
        </authorList>
    </citation>
    <scope>NUCLEOTIDE SEQUENCE</scope>
    <source>
        <strain evidence="2">CBHHK067</strain>
    </source>
</reference>
<evidence type="ECO:0000313" key="3">
    <source>
        <dbReference type="Proteomes" id="UP001221757"/>
    </source>
</evidence>
<proteinExistence type="predicted"/>
<evidence type="ECO:0000313" key="2">
    <source>
        <dbReference type="EMBL" id="KAJ7696796.1"/>
    </source>
</evidence>
<name>A0AAD7GIQ8_MYCRO</name>
<protein>
    <submittedName>
        <fullName evidence="2">Uncharacterized protein</fullName>
    </submittedName>
</protein>
<gene>
    <name evidence="2" type="ORF">B0H17DRAFT_1130806</name>
</gene>
<keyword evidence="3" id="KW-1185">Reference proteome</keyword>
<organism evidence="2 3">
    <name type="scientific">Mycena rosella</name>
    <name type="common">Pink bonnet</name>
    <name type="synonym">Agaricus rosellus</name>
    <dbReference type="NCBI Taxonomy" id="1033263"/>
    <lineage>
        <taxon>Eukaryota</taxon>
        <taxon>Fungi</taxon>
        <taxon>Dikarya</taxon>
        <taxon>Basidiomycota</taxon>
        <taxon>Agaricomycotina</taxon>
        <taxon>Agaricomycetes</taxon>
        <taxon>Agaricomycetidae</taxon>
        <taxon>Agaricales</taxon>
        <taxon>Marasmiineae</taxon>
        <taxon>Mycenaceae</taxon>
        <taxon>Mycena</taxon>
    </lineage>
</organism>